<dbReference type="AlphaFoldDB" id="A0A7W4UKM4"/>
<name>A0A7W4UKM4_9MICO</name>
<dbReference type="Proteomes" id="UP000545286">
    <property type="component" value="Unassembled WGS sequence"/>
</dbReference>
<keyword evidence="2" id="KW-1185">Reference proteome</keyword>
<gene>
    <name evidence="1" type="ORF">FHX72_000326</name>
</gene>
<evidence type="ECO:0000313" key="1">
    <source>
        <dbReference type="EMBL" id="MBB2956214.1"/>
    </source>
</evidence>
<reference evidence="1 2" key="1">
    <citation type="submission" date="2020-08" db="EMBL/GenBank/DDBJ databases">
        <title>Sequencing the genomes of 1000 actinobacteria strains.</title>
        <authorList>
            <person name="Klenk H.-P."/>
        </authorList>
    </citation>
    <scope>NUCLEOTIDE SEQUENCE [LARGE SCALE GENOMIC DNA]</scope>
    <source>
        <strain evidence="1 2">DSM 20419</strain>
    </source>
</reference>
<proteinExistence type="predicted"/>
<evidence type="ECO:0000313" key="2">
    <source>
        <dbReference type="Proteomes" id="UP000545286"/>
    </source>
</evidence>
<dbReference type="EMBL" id="JACHWJ010000001">
    <property type="protein sequence ID" value="MBB2956214.1"/>
    <property type="molecule type" value="Genomic_DNA"/>
</dbReference>
<protein>
    <submittedName>
        <fullName evidence="1">Uncharacterized protein</fullName>
    </submittedName>
</protein>
<comment type="caution">
    <text evidence="1">The sequence shown here is derived from an EMBL/GenBank/DDBJ whole genome shotgun (WGS) entry which is preliminary data.</text>
</comment>
<sequence>MTEDNAVRAGDGARDGAGELTELGFTIFGFVSKPVEEVYEAVRPGAALRVLHDDGVRV</sequence>
<dbReference type="RefSeq" id="WP_244963955.1">
    <property type="nucleotide sequence ID" value="NZ_JACHWJ010000001.1"/>
</dbReference>
<accession>A0A7W4UKM4</accession>
<organism evidence="1 2">
    <name type="scientific">Pseudoclavibacter helvolus</name>
    <dbReference type="NCBI Taxonomy" id="255205"/>
    <lineage>
        <taxon>Bacteria</taxon>
        <taxon>Bacillati</taxon>
        <taxon>Actinomycetota</taxon>
        <taxon>Actinomycetes</taxon>
        <taxon>Micrococcales</taxon>
        <taxon>Microbacteriaceae</taxon>
        <taxon>Pseudoclavibacter</taxon>
    </lineage>
</organism>